<name>C0E0M9_9CORY</name>
<protein>
    <submittedName>
        <fullName evidence="1">Uncharacterized protein</fullName>
    </submittedName>
</protein>
<dbReference type="Proteomes" id="UP000006247">
    <property type="component" value="Unassembled WGS sequence"/>
</dbReference>
<sequence>MGFWGFMVGRTRCLWLMQSLDRSWGAGMWCQATKLYFLDSDAFRWWAHLPNSSSELVKHVALWDEKPLRWAMKPEECITLRGHHDDRIMHQAGVTNALRDGVRLKLIQLLGKPGHINDDKSERTCYLPWLFLSSENSHVR</sequence>
<organism evidence="1 2">
    <name type="scientific">Corynebacterium matruchotii ATCC 33806</name>
    <dbReference type="NCBI Taxonomy" id="566549"/>
    <lineage>
        <taxon>Bacteria</taxon>
        <taxon>Bacillati</taxon>
        <taxon>Actinomycetota</taxon>
        <taxon>Actinomycetes</taxon>
        <taxon>Mycobacteriales</taxon>
        <taxon>Corynebacteriaceae</taxon>
        <taxon>Corynebacterium</taxon>
    </lineage>
</organism>
<evidence type="ECO:0000313" key="2">
    <source>
        <dbReference type="Proteomes" id="UP000006247"/>
    </source>
</evidence>
<reference evidence="1 2" key="1">
    <citation type="submission" date="2009-01" db="EMBL/GenBank/DDBJ databases">
        <authorList>
            <person name="Fulton L."/>
            <person name="Clifton S."/>
            <person name="Chinwalla A.T."/>
            <person name="Mitreva M."/>
            <person name="Sodergren E."/>
            <person name="Weinstock G."/>
            <person name="Clifton S."/>
            <person name="Dooling D.J."/>
            <person name="Fulton B."/>
            <person name="Minx P."/>
            <person name="Pepin K.H."/>
            <person name="Johnson M."/>
            <person name="Bhonagiri V."/>
            <person name="Nash W.E."/>
            <person name="Mardis E.R."/>
            <person name="Wilson R.K."/>
        </authorList>
    </citation>
    <scope>NUCLEOTIDE SEQUENCE [LARGE SCALE GENOMIC DNA]</scope>
    <source>
        <strain evidence="1 2">ATCC 33806</strain>
    </source>
</reference>
<dbReference type="EMBL" id="ACEB01000004">
    <property type="protein sequence ID" value="EEG28120.1"/>
    <property type="molecule type" value="Genomic_DNA"/>
</dbReference>
<proteinExistence type="predicted"/>
<dbReference type="HOGENOM" id="CLU_1831807_0_0_11"/>
<dbReference type="AlphaFoldDB" id="C0E0M9"/>
<accession>C0E0M9</accession>
<evidence type="ECO:0000313" key="1">
    <source>
        <dbReference type="EMBL" id="EEG28120.1"/>
    </source>
</evidence>
<gene>
    <name evidence="1" type="ORF">CORMATOL_00529</name>
</gene>
<comment type="caution">
    <text evidence="1">The sequence shown here is derived from an EMBL/GenBank/DDBJ whole genome shotgun (WGS) entry which is preliminary data.</text>
</comment>